<feature type="region of interest" description="Disordered" evidence="1">
    <location>
        <begin position="1"/>
        <end position="22"/>
    </location>
</feature>
<evidence type="ECO:0000256" key="1">
    <source>
        <dbReference type="SAM" id="MobiDB-lite"/>
    </source>
</evidence>
<comment type="caution">
    <text evidence="2">The sequence shown here is derived from an EMBL/GenBank/DDBJ whole genome shotgun (WGS) entry which is preliminary data.</text>
</comment>
<dbReference type="Proteomes" id="UP000321490">
    <property type="component" value="Unassembled WGS sequence"/>
</dbReference>
<keyword evidence="3" id="KW-1185">Reference proteome</keyword>
<reference evidence="2 3" key="1">
    <citation type="submission" date="2019-07" db="EMBL/GenBank/DDBJ databases">
        <title>R&amp;d 2014.</title>
        <authorList>
            <person name="Klenk H.-P."/>
        </authorList>
    </citation>
    <scope>NUCLEOTIDE SEQUENCE [LARGE SCALE GENOMIC DNA]</scope>
    <source>
        <strain evidence="2 3">DSM 45764</strain>
    </source>
</reference>
<dbReference type="RefSeq" id="WP_153358865.1">
    <property type="nucleotide sequence ID" value="NZ_JABGDC010000045.1"/>
</dbReference>
<protein>
    <submittedName>
        <fullName evidence="2">Uncharacterized protein</fullName>
    </submittedName>
</protein>
<dbReference type="OrthoDB" id="4308877at2"/>
<accession>A0A562IQS8</accession>
<dbReference type="EMBL" id="VLKF01000001">
    <property type="protein sequence ID" value="TWH73278.1"/>
    <property type="molecule type" value="Genomic_DNA"/>
</dbReference>
<evidence type="ECO:0000313" key="2">
    <source>
        <dbReference type="EMBL" id="TWH73278.1"/>
    </source>
</evidence>
<evidence type="ECO:0000313" key="3">
    <source>
        <dbReference type="Proteomes" id="UP000321490"/>
    </source>
</evidence>
<proteinExistence type="predicted"/>
<dbReference type="AlphaFoldDB" id="A0A562IQS8"/>
<sequence>MPGAATRRTRARPRSGRSPPALAEGLASGLVVLVDRYVAMTRATQRLVVLTGA</sequence>
<gene>
    <name evidence="2" type="ORF">JD78_01801</name>
</gene>
<name>A0A562IQS8_9ACTN</name>
<organism evidence="2 3">
    <name type="scientific">Modestobacter roseus</name>
    <dbReference type="NCBI Taxonomy" id="1181884"/>
    <lineage>
        <taxon>Bacteria</taxon>
        <taxon>Bacillati</taxon>
        <taxon>Actinomycetota</taxon>
        <taxon>Actinomycetes</taxon>
        <taxon>Geodermatophilales</taxon>
        <taxon>Geodermatophilaceae</taxon>
        <taxon>Modestobacter</taxon>
    </lineage>
</organism>